<dbReference type="InterPro" id="IPR011333">
    <property type="entry name" value="SKP1/BTB/POZ_sf"/>
</dbReference>
<dbReference type="EMBL" id="JAEHOE010000038">
    <property type="protein sequence ID" value="KAG2493323.1"/>
    <property type="molecule type" value="Genomic_DNA"/>
</dbReference>
<dbReference type="GO" id="GO:0005737">
    <property type="term" value="C:cytoplasm"/>
    <property type="evidence" value="ECO:0007669"/>
    <property type="project" value="TreeGrafter"/>
</dbReference>
<accession>A0A835XZV2</accession>
<comment type="pathway">
    <text evidence="1">Protein modification; protein ubiquitination.</text>
</comment>
<dbReference type="Gene3D" id="3.30.710.10">
    <property type="entry name" value="Potassium Channel Kv1.1, Chain A"/>
    <property type="match status" value="1"/>
</dbReference>
<evidence type="ECO:0000256" key="2">
    <source>
        <dbReference type="ARBA" id="ARBA00022737"/>
    </source>
</evidence>
<dbReference type="Gene3D" id="2.120.10.30">
    <property type="entry name" value="TolB, C-terminal domain"/>
    <property type="match status" value="2"/>
</dbReference>
<dbReference type="CDD" id="cd18186">
    <property type="entry name" value="BTB_POZ_ZBTB_KLHL-like"/>
    <property type="match status" value="1"/>
</dbReference>
<name>A0A835XZV2_9CHLO</name>
<dbReference type="InterPro" id="IPR044515">
    <property type="entry name" value="ABTB1"/>
</dbReference>
<dbReference type="SUPFAM" id="SSF63829">
    <property type="entry name" value="Calcium-dependent phosphotriesterase"/>
    <property type="match status" value="1"/>
</dbReference>
<dbReference type="AlphaFoldDB" id="A0A835XZV2"/>
<keyword evidence="3" id="KW-0040">ANK repeat</keyword>
<evidence type="ECO:0000256" key="3">
    <source>
        <dbReference type="ARBA" id="ARBA00023043"/>
    </source>
</evidence>
<dbReference type="PANTHER" id="PTHR46231">
    <property type="entry name" value="ANKYRIN REPEAT AND BTB/POZ DOMAIN-CONTAINING PROTEIN 1"/>
    <property type="match status" value="1"/>
</dbReference>
<evidence type="ECO:0000259" key="4">
    <source>
        <dbReference type="PROSITE" id="PS50097"/>
    </source>
</evidence>
<dbReference type="SUPFAM" id="SSF54695">
    <property type="entry name" value="POZ domain"/>
    <property type="match status" value="1"/>
</dbReference>
<evidence type="ECO:0000256" key="1">
    <source>
        <dbReference type="ARBA" id="ARBA00004906"/>
    </source>
</evidence>
<reference evidence="5" key="1">
    <citation type="journal article" date="2020" name="bioRxiv">
        <title>Comparative genomics of Chlamydomonas.</title>
        <authorList>
            <person name="Craig R.J."/>
            <person name="Hasan A.R."/>
            <person name="Ness R.W."/>
            <person name="Keightley P.D."/>
        </authorList>
    </citation>
    <scope>NUCLEOTIDE SEQUENCE</scope>
    <source>
        <strain evidence="5">CCAP 11/70</strain>
    </source>
</reference>
<dbReference type="InterPro" id="IPR011042">
    <property type="entry name" value="6-blade_b-propeller_TolB-like"/>
</dbReference>
<dbReference type="PANTHER" id="PTHR46231:SF1">
    <property type="entry name" value="ANKYRIN REPEAT AND BTB_POZ DOMAIN-CONTAINING PROTEIN 1"/>
    <property type="match status" value="1"/>
</dbReference>
<dbReference type="InterPro" id="IPR000210">
    <property type="entry name" value="BTB/POZ_dom"/>
</dbReference>
<dbReference type="OrthoDB" id="6482909at2759"/>
<dbReference type="Proteomes" id="UP000612055">
    <property type="component" value="Unassembled WGS sequence"/>
</dbReference>
<protein>
    <recommendedName>
        <fullName evidence="4">BTB domain-containing protein</fullName>
    </recommendedName>
</protein>
<dbReference type="GO" id="GO:0000151">
    <property type="term" value="C:ubiquitin ligase complex"/>
    <property type="evidence" value="ECO:0007669"/>
    <property type="project" value="TreeGrafter"/>
</dbReference>
<comment type="caution">
    <text evidence="5">The sequence shown here is derived from an EMBL/GenBank/DDBJ whole genome shotgun (WGS) entry which is preliminary data.</text>
</comment>
<dbReference type="Pfam" id="PF00651">
    <property type="entry name" value="BTB"/>
    <property type="match status" value="1"/>
</dbReference>
<dbReference type="PROSITE" id="PS50097">
    <property type="entry name" value="BTB"/>
    <property type="match status" value="1"/>
</dbReference>
<sequence>MALSHRTLTLKAARGLVVRPRPGGGPDQALVFLDDGGVHELEGVGPDAKLGPKLAALAADGAWQGSPAYDPASDAVYFAPAPAPPSGSTPRAPVAAFPGFVSKLDARNRFRDVAGSGERGFTDGAGVAARAARITTLAPDGKGGVWMSDWEWIRRLDTRSGEVTTLGGVNRPGRVHMPNGRWCNQLRFDPATDTLWTTTRTAVWRVRVDGGGNGSGSGGGVELVAGDWQQQGSVDGSGTAARFDLITDALPVSGGRLLIADCLDLRCMDAGGAVTTLLRGCFPSGEYRQMAILPSGELGVMMQNGRLVLVSGGEWASPVPPPPAATTDLLLSLLAPQAAAEDAGGSGSGDASVAPGTVTVRVGGRAFPAHRSVLAAGSEYFARLLAPGGGFAESGAAEVALPDADPAAFAHLLSYMYGTSLGLPCTQLLAVPAELLRPTAALAGRLQLAGAVAALTERLAAAATPASVLSDLAWADAHGMTDLAERLRAYAVWNRRSVVAQGDLVAEFAKYWPQQAAELLKAFAEAF</sequence>
<evidence type="ECO:0000313" key="5">
    <source>
        <dbReference type="EMBL" id="KAG2493323.1"/>
    </source>
</evidence>
<feature type="domain" description="BTB" evidence="4">
    <location>
        <begin position="356"/>
        <end position="425"/>
    </location>
</feature>
<dbReference type="SMART" id="SM00225">
    <property type="entry name" value="BTB"/>
    <property type="match status" value="1"/>
</dbReference>
<proteinExistence type="predicted"/>
<evidence type="ECO:0000313" key="6">
    <source>
        <dbReference type="Proteomes" id="UP000612055"/>
    </source>
</evidence>
<organism evidence="5 6">
    <name type="scientific">Edaphochlamys debaryana</name>
    <dbReference type="NCBI Taxonomy" id="47281"/>
    <lineage>
        <taxon>Eukaryota</taxon>
        <taxon>Viridiplantae</taxon>
        <taxon>Chlorophyta</taxon>
        <taxon>core chlorophytes</taxon>
        <taxon>Chlorophyceae</taxon>
        <taxon>CS clade</taxon>
        <taxon>Chlamydomonadales</taxon>
        <taxon>Chlamydomonadales incertae sedis</taxon>
        <taxon>Edaphochlamys</taxon>
    </lineage>
</organism>
<keyword evidence="6" id="KW-1185">Reference proteome</keyword>
<gene>
    <name evidence="5" type="ORF">HYH03_008458</name>
</gene>
<keyword evidence="2" id="KW-0677">Repeat</keyword>